<dbReference type="Gene3D" id="3.10.28.10">
    <property type="entry name" value="Homing endonucleases"/>
    <property type="match status" value="1"/>
</dbReference>
<dbReference type="InterPro" id="IPR027434">
    <property type="entry name" value="Homing_endonucl"/>
</dbReference>
<dbReference type="PANTHER" id="PTHR37520:SF1">
    <property type="entry name" value="INTRON-ENCODED DNA ENDONUCLEASE AI2A-RELATED"/>
    <property type="match status" value="1"/>
</dbReference>
<dbReference type="InterPro" id="IPR004860">
    <property type="entry name" value="LAGLIDADG_dom"/>
</dbReference>
<dbReference type="OrthoDB" id="5406407at2759"/>
<dbReference type="STRING" id="212602.A0A420HUR1"/>
<evidence type="ECO:0000259" key="1">
    <source>
        <dbReference type="Pfam" id="PF00961"/>
    </source>
</evidence>
<proteinExistence type="predicted"/>
<dbReference type="AlphaFoldDB" id="A0A420HUR1"/>
<gene>
    <name evidence="2" type="ORF">OnM2_044037</name>
</gene>
<protein>
    <submittedName>
        <fullName evidence="2">Intron-encoded RNA maturase bI4</fullName>
    </submittedName>
</protein>
<accession>A0A420HUR1</accession>
<dbReference type="Proteomes" id="UP000286134">
    <property type="component" value="Unassembled WGS sequence"/>
</dbReference>
<comment type="caution">
    <text evidence="2">The sequence shown here is derived from an EMBL/GenBank/DDBJ whole genome shotgun (WGS) entry which is preliminary data.</text>
</comment>
<dbReference type="Pfam" id="PF00961">
    <property type="entry name" value="LAGLIDADG_1"/>
    <property type="match status" value="1"/>
</dbReference>
<reference evidence="2 3" key="1">
    <citation type="journal article" date="2018" name="BMC Genomics">
        <title>Comparative genome analyses reveal sequence features reflecting distinct modes of host-adaptation between dicot and monocot powdery mildew.</title>
        <authorList>
            <person name="Wu Y."/>
            <person name="Ma X."/>
            <person name="Pan Z."/>
            <person name="Kale S.D."/>
            <person name="Song Y."/>
            <person name="King H."/>
            <person name="Zhang Q."/>
            <person name="Presley C."/>
            <person name="Deng X."/>
            <person name="Wei C.I."/>
            <person name="Xiao S."/>
        </authorList>
    </citation>
    <scope>NUCLEOTIDE SEQUENCE [LARGE SCALE GENOMIC DNA]</scope>
    <source>
        <strain evidence="2">UMSG2</strain>
    </source>
</reference>
<evidence type="ECO:0000313" key="2">
    <source>
        <dbReference type="EMBL" id="RKF61147.1"/>
    </source>
</evidence>
<dbReference type="GO" id="GO:0004519">
    <property type="term" value="F:endonuclease activity"/>
    <property type="evidence" value="ECO:0007669"/>
    <property type="project" value="InterPro"/>
</dbReference>
<name>A0A420HUR1_9PEZI</name>
<evidence type="ECO:0000313" key="3">
    <source>
        <dbReference type="Proteomes" id="UP000286134"/>
    </source>
</evidence>
<dbReference type="PANTHER" id="PTHR37520">
    <property type="entry name" value="INTRON-ENCODED DNA ENDONUCLEASE AI2A-RELATED"/>
    <property type="match status" value="1"/>
</dbReference>
<sequence length="175" mass="19256">MLSGCAISASSNLKPRGGKGVEGLLNPAAERAQQVKFNEWLAGVIDGDGCFQLSKKGYASLEIVTQLRDRRLLYLIKQKYGGAVKLYAGDNYLRYRLHHKAGLLNLIKGVNGLIRNPIRILQLAGFFDSDGSIYLNDQSGQIFITASQKNRFILDALVELYGGQIYAMVKVGAFK</sequence>
<dbReference type="SUPFAM" id="SSF55608">
    <property type="entry name" value="Homing endonucleases"/>
    <property type="match status" value="2"/>
</dbReference>
<dbReference type="EMBL" id="MCFK01004480">
    <property type="protein sequence ID" value="RKF61147.1"/>
    <property type="molecule type" value="Genomic_DNA"/>
</dbReference>
<keyword evidence="3" id="KW-1185">Reference proteome</keyword>
<organism evidence="2 3">
    <name type="scientific">Erysiphe neolycopersici</name>
    <dbReference type="NCBI Taxonomy" id="212602"/>
    <lineage>
        <taxon>Eukaryota</taxon>
        <taxon>Fungi</taxon>
        <taxon>Dikarya</taxon>
        <taxon>Ascomycota</taxon>
        <taxon>Pezizomycotina</taxon>
        <taxon>Leotiomycetes</taxon>
        <taxon>Erysiphales</taxon>
        <taxon>Erysiphaceae</taxon>
        <taxon>Erysiphe</taxon>
    </lineage>
</organism>
<feature type="domain" description="Homing endonuclease LAGLIDADG" evidence="1">
    <location>
        <begin position="41"/>
        <end position="108"/>
    </location>
</feature>